<organism evidence="6 7">
    <name type="scientific">Sphaerospermopsis reniformis</name>
    <dbReference type="NCBI Taxonomy" id="531300"/>
    <lineage>
        <taxon>Bacteria</taxon>
        <taxon>Bacillati</taxon>
        <taxon>Cyanobacteriota</taxon>
        <taxon>Cyanophyceae</taxon>
        <taxon>Nostocales</taxon>
        <taxon>Aphanizomenonaceae</taxon>
        <taxon>Sphaerospermopsis</taxon>
    </lineage>
</organism>
<dbReference type="Gene3D" id="3.90.220.20">
    <property type="entry name" value="DNA methylase specificity domains"/>
    <property type="match status" value="2"/>
</dbReference>
<dbReference type="RefSeq" id="WP_137666226.1">
    <property type="nucleotide sequence ID" value="NZ_BJCE01000008.1"/>
</dbReference>
<sequence length="410" mass="46585">MREGWEVKTLGSLCDFIRGPFGGSLKKSCFKSSGYAVYEQQHAIYNQFKEIRYFINESKYQEMKRFEIFPGDLIMSCSGTMGKVAIVPDGIHKGIINQALLKLAPRQDINANFLKYWMSSPNFQNQILNLSMGVAIKNVASVKVLKEILINLPPLPEQKRIVAILDEAFEGIDRAISNTEKNLSNARELFESYLNSIFSQKGEGWEEKKLEDVCSITSKLVDPRQPEFIDLPHIGAGNMISMTGELIEVKTARQEQLISGKFLFDETMVLYSKIRPYLMKACRPDFSGLCSADVYPLLPNNEELNRDFLFYILMSRDFTNYAISGSDRAGMPKVNRDHLFRYSTWIPSISDQINIAQKIDELFTETQRLENIYLQKIAALKELKQSILQKAFAGELTADNSKTEKGQVAA</sequence>
<dbReference type="InterPro" id="IPR044946">
    <property type="entry name" value="Restrct_endonuc_typeI_TRD_sf"/>
</dbReference>
<evidence type="ECO:0000256" key="1">
    <source>
        <dbReference type="ARBA" id="ARBA00010923"/>
    </source>
</evidence>
<comment type="subunit">
    <text evidence="4">The methyltransferase is composed of M and S polypeptides.</text>
</comment>
<reference evidence="7" key="1">
    <citation type="submission" date="2019-02" db="EMBL/GenBank/DDBJ databases">
        <title>Draft genome sequence of Sphaerospermopsis reniformis NIES-1949.</title>
        <authorList>
            <person name="Yamaguchi H."/>
            <person name="Suzuki S."/>
            <person name="Kawachi M."/>
        </authorList>
    </citation>
    <scope>NUCLEOTIDE SEQUENCE [LARGE SCALE GENOMIC DNA]</scope>
    <source>
        <strain evidence="7">NIES-1949</strain>
    </source>
</reference>
<evidence type="ECO:0000256" key="3">
    <source>
        <dbReference type="ARBA" id="ARBA00023125"/>
    </source>
</evidence>
<evidence type="ECO:0000256" key="4">
    <source>
        <dbReference type="ARBA" id="ARBA00038652"/>
    </source>
</evidence>
<dbReference type="InterPro" id="IPR000055">
    <property type="entry name" value="Restrct_endonuc_typeI_TRD"/>
</dbReference>
<dbReference type="GO" id="GO:0009307">
    <property type="term" value="P:DNA restriction-modification system"/>
    <property type="evidence" value="ECO:0007669"/>
    <property type="project" value="UniProtKB-KW"/>
</dbReference>
<keyword evidence="7" id="KW-1185">Reference proteome</keyword>
<keyword evidence="2" id="KW-0680">Restriction system</keyword>
<dbReference type="AlphaFoldDB" id="A0A479ZVQ2"/>
<proteinExistence type="inferred from homology"/>
<dbReference type="Pfam" id="PF01420">
    <property type="entry name" value="Methylase_S"/>
    <property type="match status" value="2"/>
</dbReference>
<name>A0A479ZVQ2_9CYAN</name>
<comment type="similarity">
    <text evidence="1">Belongs to the type-I restriction system S methylase family.</text>
</comment>
<evidence type="ECO:0000256" key="2">
    <source>
        <dbReference type="ARBA" id="ARBA00022747"/>
    </source>
</evidence>
<dbReference type="CDD" id="cd17246">
    <property type="entry name" value="RMtype1_S_SonII-TRD2-CR2_like"/>
    <property type="match status" value="1"/>
</dbReference>
<protein>
    <submittedName>
        <fullName evidence="6">Restriction modification system DNA specificity domain protein</fullName>
    </submittedName>
</protein>
<feature type="domain" description="Type I restriction modification DNA specificity" evidence="5">
    <location>
        <begin position="203"/>
        <end position="373"/>
    </location>
</feature>
<dbReference type="InterPro" id="IPR051212">
    <property type="entry name" value="Type-I_RE_S_subunit"/>
</dbReference>
<keyword evidence="3" id="KW-0238">DNA-binding</keyword>
<dbReference type="CDD" id="cd16961">
    <property type="entry name" value="RMtype1_S_TRD-CR_like"/>
    <property type="match status" value="1"/>
</dbReference>
<comment type="caution">
    <text evidence="6">The sequence shown here is derived from an EMBL/GenBank/DDBJ whole genome shotgun (WGS) entry which is preliminary data.</text>
</comment>
<dbReference type="Proteomes" id="UP000300142">
    <property type="component" value="Unassembled WGS sequence"/>
</dbReference>
<feature type="domain" description="Type I restriction modification DNA specificity" evidence="5">
    <location>
        <begin position="3"/>
        <end position="170"/>
    </location>
</feature>
<dbReference type="EMBL" id="BJCE01000008">
    <property type="protein sequence ID" value="GCL35358.1"/>
    <property type="molecule type" value="Genomic_DNA"/>
</dbReference>
<accession>A0A479ZVQ2</accession>
<evidence type="ECO:0000313" key="6">
    <source>
        <dbReference type="EMBL" id="GCL35358.1"/>
    </source>
</evidence>
<dbReference type="GO" id="GO:0003677">
    <property type="term" value="F:DNA binding"/>
    <property type="evidence" value="ECO:0007669"/>
    <property type="project" value="UniProtKB-KW"/>
</dbReference>
<dbReference type="PANTHER" id="PTHR43140">
    <property type="entry name" value="TYPE-1 RESTRICTION ENZYME ECOKI SPECIFICITY PROTEIN"/>
    <property type="match status" value="1"/>
</dbReference>
<evidence type="ECO:0000313" key="7">
    <source>
        <dbReference type="Proteomes" id="UP000300142"/>
    </source>
</evidence>
<dbReference type="SUPFAM" id="SSF116734">
    <property type="entry name" value="DNA methylase specificity domain"/>
    <property type="match status" value="2"/>
</dbReference>
<evidence type="ECO:0000259" key="5">
    <source>
        <dbReference type="Pfam" id="PF01420"/>
    </source>
</evidence>
<gene>
    <name evidence="6" type="ORF">SR1949_04520</name>
</gene>
<dbReference type="PANTHER" id="PTHR43140:SF1">
    <property type="entry name" value="TYPE I RESTRICTION ENZYME ECOKI SPECIFICITY SUBUNIT"/>
    <property type="match status" value="1"/>
</dbReference>